<sequence>MTDEHLDRLVRDADPYRADLVERLGGAEQKLLEEIMSVPKLEAVAEAPPRRGILRRFAGAVAAAAVVTGVIAASTLLPDQPDDTWAGPVGLPSTSASGASGGWELDLKAVESHPRLLIDQPGWKVTTVHGFAEEKGTIAFIKGGREVSMGWYPADLHQRYFKDRLEISAPEPVKVANWSADVFTYSDSDFAAMLKPRDGTFVELRTQSKWTREEFDEMLTHVVRVDAAAFLGALPPEVVTPGRVREESAKILADVPLPPNFDITSLHVAGANDSYQFGAAVTGRVGCAWIAEWIRADRADDEAAVKRAAAALRSSHHWRVLHDMNDEGNYPEVLWATADKVANGNVPGGYEEGLGCDQ</sequence>
<name>A0ABW7SDL0_9ACTN</name>
<protein>
    <submittedName>
        <fullName evidence="1">Uncharacterized protein</fullName>
    </submittedName>
</protein>
<accession>A0ABW7SDL0</accession>
<keyword evidence="2" id="KW-1185">Reference proteome</keyword>
<evidence type="ECO:0000313" key="1">
    <source>
        <dbReference type="EMBL" id="MFI0791765.1"/>
    </source>
</evidence>
<gene>
    <name evidence="1" type="ORF">ACH4OY_03530</name>
</gene>
<dbReference type="EMBL" id="JBIRPU010000002">
    <property type="protein sequence ID" value="MFI0791765.1"/>
    <property type="molecule type" value="Genomic_DNA"/>
</dbReference>
<organism evidence="1 2">
    <name type="scientific">Micromonospora rubida</name>
    <dbReference type="NCBI Taxonomy" id="2697657"/>
    <lineage>
        <taxon>Bacteria</taxon>
        <taxon>Bacillati</taxon>
        <taxon>Actinomycetota</taxon>
        <taxon>Actinomycetes</taxon>
        <taxon>Micromonosporales</taxon>
        <taxon>Micromonosporaceae</taxon>
        <taxon>Micromonospora</taxon>
    </lineage>
</organism>
<comment type="caution">
    <text evidence="1">The sequence shown here is derived from an EMBL/GenBank/DDBJ whole genome shotgun (WGS) entry which is preliminary data.</text>
</comment>
<evidence type="ECO:0000313" key="2">
    <source>
        <dbReference type="Proteomes" id="UP001611075"/>
    </source>
</evidence>
<dbReference type="Proteomes" id="UP001611075">
    <property type="component" value="Unassembled WGS sequence"/>
</dbReference>
<proteinExistence type="predicted"/>
<dbReference type="RefSeq" id="WP_396676437.1">
    <property type="nucleotide sequence ID" value="NZ_JBIRPU010000002.1"/>
</dbReference>
<reference evidence="1 2" key="1">
    <citation type="submission" date="2024-10" db="EMBL/GenBank/DDBJ databases">
        <title>The Natural Products Discovery Center: Release of the First 8490 Sequenced Strains for Exploring Actinobacteria Biosynthetic Diversity.</title>
        <authorList>
            <person name="Kalkreuter E."/>
            <person name="Kautsar S.A."/>
            <person name="Yang D."/>
            <person name="Bader C.D."/>
            <person name="Teijaro C.N."/>
            <person name="Fluegel L."/>
            <person name="Davis C.M."/>
            <person name="Simpson J.R."/>
            <person name="Lauterbach L."/>
            <person name="Steele A.D."/>
            <person name="Gui C."/>
            <person name="Meng S."/>
            <person name="Li G."/>
            <person name="Viehrig K."/>
            <person name="Ye F."/>
            <person name="Su P."/>
            <person name="Kiefer A.F."/>
            <person name="Nichols A."/>
            <person name="Cepeda A.J."/>
            <person name="Yan W."/>
            <person name="Fan B."/>
            <person name="Jiang Y."/>
            <person name="Adhikari A."/>
            <person name="Zheng C.-J."/>
            <person name="Schuster L."/>
            <person name="Cowan T.M."/>
            <person name="Smanski M.J."/>
            <person name="Chevrette M.G."/>
            <person name="De Carvalho L.P.S."/>
            <person name="Shen B."/>
        </authorList>
    </citation>
    <scope>NUCLEOTIDE SEQUENCE [LARGE SCALE GENOMIC DNA]</scope>
    <source>
        <strain evidence="1 2">NPDC021253</strain>
    </source>
</reference>